<dbReference type="PANTHER" id="PTHR11918">
    <property type="entry name" value="RADICAL SAM PROTEINS"/>
    <property type="match status" value="1"/>
</dbReference>
<dbReference type="Gene3D" id="3.40.50.12160">
    <property type="entry name" value="Methylthiotransferase, N-terminal domain"/>
    <property type="match status" value="1"/>
</dbReference>
<dbReference type="NCBIfam" id="TIGR01579">
    <property type="entry name" value="MiaB-like-C"/>
    <property type="match status" value="1"/>
</dbReference>
<dbReference type="Pfam" id="PF00919">
    <property type="entry name" value="UPF0004"/>
    <property type="match status" value="1"/>
</dbReference>
<dbReference type="InterPro" id="IPR034557">
    <property type="entry name" value="ThrcA_tRNA_MEthiotransferase"/>
</dbReference>
<keyword evidence="11" id="KW-0411">Iron-sulfur</keyword>
<evidence type="ECO:0000256" key="3">
    <source>
        <dbReference type="ARBA" id="ARBA00013273"/>
    </source>
</evidence>
<keyword evidence="8" id="KW-0819">tRNA processing</keyword>
<dbReference type="OrthoDB" id="9805215at2"/>
<organism evidence="18 19">
    <name type="scientific">Pelosinus fermentans B4</name>
    <dbReference type="NCBI Taxonomy" id="1149862"/>
    <lineage>
        <taxon>Bacteria</taxon>
        <taxon>Bacillati</taxon>
        <taxon>Bacillota</taxon>
        <taxon>Negativicutes</taxon>
        <taxon>Selenomonadales</taxon>
        <taxon>Sporomusaceae</taxon>
        <taxon>Pelosinus</taxon>
    </lineage>
</organism>
<accession>I8RD92</accession>
<dbReference type="SFLD" id="SFLDG01082">
    <property type="entry name" value="B12-binding_domain_containing"/>
    <property type="match status" value="1"/>
</dbReference>
<evidence type="ECO:0000256" key="10">
    <source>
        <dbReference type="ARBA" id="ARBA00023004"/>
    </source>
</evidence>
<dbReference type="GO" id="GO:0046872">
    <property type="term" value="F:metal ion binding"/>
    <property type="evidence" value="ECO:0007669"/>
    <property type="project" value="UniProtKB-KW"/>
</dbReference>
<dbReference type="InterPro" id="IPR013848">
    <property type="entry name" value="Methylthiotransferase_N"/>
</dbReference>
<evidence type="ECO:0000259" key="16">
    <source>
        <dbReference type="PROSITE" id="PS51449"/>
    </source>
</evidence>
<keyword evidence="5" id="KW-0963">Cytoplasm</keyword>
<evidence type="ECO:0000256" key="11">
    <source>
        <dbReference type="ARBA" id="ARBA00023014"/>
    </source>
</evidence>
<evidence type="ECO:0000256" key="1">
    <source>
        <dbReference type="ARBA" id="ARBA00001966"/>
    </source>
</evidence>
<keyword evidence="6" id="KW-0808">Transferase</keyword>
<dbReference type="SMART" id="SM00729">
    <property type="entry name" value="Elp3"/>
    <property type="match status" value="1"/>
</dbReference>
<evidence type="ECO:0000256" key="8">
    <source>
        <dbReference type="ARBA" id="ARBA00022694"/>
    </source>
</evidence>
<comment type="catalytic activity">
    <reaction evidence="13">
        <text>N(6)-L-threonylcarbamoyladenosine(37) in tRNA + (sulfur carrier)-SH + AH2 + 2 S-adenosyl-L-methionine = 2-methylsulfanyl-N(6)-L-threonylcarbamoyladenosine(37) in tRNA + (sulfur carrier)-H + 5'-deoxyadenosine + L-methionine + A + S-adenosyl-L-homocysteine + 2 H(+)</text>
        <dbReference type="Rhea" id="RHEA:37075"/>
        <dbReference type="Rhea" id="RHEA-COMP:10163"/>
        <dbReference type="Rhea" id="RHEA-COMP:11092"/>
        <dbReference type="Rhea" id="RHEA-COMP:14737"/>
        <dbReference type="Rhea" id="RHEA-COMP:14739"/>
        <dbReference type="ChEBI" id="CHEBI:13193"/>
        <dbReference type="ChEBI" id="CHEBI:15378"/>
        <dbReference type="ChEBI" id="CHEBI:17319"/>
        <dbReference type="ChEBI" id="CHEBI:17499"/>
        <dbReference type="ChEBI" id="CHEBI:29917"/>
        <dbReference type="ChEBI" id="CHEBI:57844"/>
        <dbReference type="ChEBI" id="CHEBI:57856"/>
        <dbReference type="ChEBI" id="CHEBI:59789"/>
        <dbReference type="ChEBI" id="CHEBI:64428"/>
        <dbReference type="ChEBI" id="CHEBI:74418"/>
        <dbReference type="ChEBI" id="CHEBI:74420"/>
        <dbReference type="EC" id="2.8.4.5"/>
    </reaction>
</comment>
<gene>
    <name evidence="18" type="ORF">FB4_4559</name>
</gene>
<evidence type="ECO:0000256" key="6">
    <source>
        <dbReference type="ARBA" id="ARBA00022679"/>
    </source>
</evidence>
<dbReference type="Gene3D" id="3.80.30.20">
    <property type="entry name" value="tm_1862 like domain"/>
    <property type="match status" value="1"/>
</dbReference>
<keyword evidence="19" id="KW-1185">Reference proteome</keyword>
<dbReference type="InterPro" id="IPR023404">
    <property type="entry name" value="rSAM_horseshoe"/>
</dbReference>
<keyword evidence="4" id="KW-0004">4Fe-4S</keyword>
<evidence type="ECO:0000256" key="4">
    <source>
        <dbReference type="ARBA" id="ARBA00022485"/>
    </source>
</evidence>
<dbReference type="Pfam" id="PF04055">
    <property type="entry name" value="Radical_SAM"/>
    <property type="match status" value="1"/>
</dbReference>
<dbReference type="InterPro" id="IPR005839">
    <property type="entry name" value="Methylthiotransferase"/>
</dbReference>
<evidence type="ECO:0000256" key="12">
    <source>
        <dbReference type="ARBA" id="ARBA00031213"/>
    </source>
</evidence>
<comment type="similarity">
    <text evidence="14">Belongs to the methylthiotransferase family. MtaB subfamily.</text>
</comment>
<comment type="cofactor">
    <cofactor evidence="1">
        <name>[4Fe-4S] cluster</name>
        <dbReference type="ChEBI" id="CHEBI:49883"/>
    </cofactor>
</comment>
<dbReference type="GO" id="GO:0051539">
    <property type="term" value="F:4 iron, 4 sulfur cluster binding"/>
    <property type="evidence" value="ECO:0007669"/>
    <property type="project" value="UniProtKB-KW"/>
</dbReference>
<dbReference type="PROSITE" id="PS01278">
    <property type="entry name" value="MTTASE_RADICAL"/>
    <property type="match status" value="1"/>
</dbReference>
<dbReference type="CDD" id="cd01335">
    <property type="entry name" value="Radical_SAM"/>
    <property type="match status" value="1"/>
</dbReference>
<evidence type="ECO:0000259" key="17">
    <source>
        <dbReference type="PROSITE" id="PS51918"/>
    </source>
</evidence>
<dbReference type="FunFam" id="3.80.30.20:FF:000001">
    <property type="entry name" value="tRNA-2-methylthio-N(6)-dimethylallyladenosine synthase 2"/>
    <property type="match status" value="1"/>
</dbReference>
<evidence type="ECO:0000256" key="2">
    <source>
        <dbReference type="ARBA" id="ARBA00002399"/>
    </source>
</evidence>
<name>I8RD92_9FIRM</name>
<dbReference type="SUPFAM" id="SSF102114">
    <property type="entry name" value="Radical SAM enzymes"/>
    <property type="match status" value="1"/>
</dbReference>
<evidence type="ECO:0000313" key="19">
    <source>
        <dbReference type="Proteomes" id="UP000004324"/>
    </source>
</evidence>
<dbReference type="PROSITE" id="PS51918">
    <property type="entry name" value="RADICAL_SAM"/>
    <property type="match status" value="1"/>
</dbReference>
<dbReference type="InterPro" id="IPR006467">
    <property type="entry name" value="MiaB-like_bact"/>
</dbReference>
<evidence type="ECO:0000256" key="13">
    <source>
        <dbReference type="ARBA" id="ARBA00051661"/>
    </source>
</evidence>
<dbReference type="SFLD" id="SFLDG01061">
    <property type="entry name" value="methylthiotransferase"/>
    <property type="match status" value="1"/>
</dbReference>
<dbReference type="InterPro" id="IPR007197">
    <property type="entry name" value="rSAM"/>
</dbReference>
<dbReference type="SFLD" id="SFLDS00029">
    <property type="entry name" value="Radical_SAM"/>
    <property type="match status" value="1"/>
</dbReference>
<reference evidence="18 19" key="1">
    <citation type="journal article" date="2012" name="J. Bacteriol.">
        <title>Draft Genome Sequences for Two Metal-Reducing Pelosinus fermentans Strains Isolated from a Cr(VI)-Contaminated Site and for Type Strain R7.</title>
        <authorList>
            <person name="Brown S.D."/>
            <person name="Podar M."/>
            <person name="Klingeman D.M."/>
            <person name="Johnson C.M."/>
            <person name="Yang Z.K."/>
            <person name="Utturkar S.M."/>
            <person name="Land M.L."/>
            <person name="Mosher J.J."/>
            <person name="Hurt R.A.Jr."/>
            <person name="Phelps T.J."/>
            <person name="Palumbo A.V."/>
            <person name="Arkin A.P."/>
            <person name="Hazen T.C."/>
            <person name="Elias D.A."/>
        </authorList>
    </citation>
    <scope>NUCLEOTIDE SEQUENCE [LARGE SCALE GENOMIC DNA]</scope>
    <source>
        <strain evidence="18 19">B4</strain>
    </source>
</reference>
<dbReference type="PROSITE" id="PS51449">
    <property type="entry name" value="MTTASE_N"/>
    <property type="match status" value="1"/>
</dbReference>
<dbReference type="EC" id="2.8.4.5" evidence="3"/>
<keyword evidence="10" id="KW-0408">Iron</keyword>
<keyword evidence="7" id="KW-0949">S-adenosyl-L-methionine</keyword>
<dbReference type="RefSeq" id="WP_007936552.1">
    <property type="nucleotide sequence ID" value="NZ_AKVJ01000031.1"/>
</dbReference>
<dbReference type="AlphaFoldDB" id="I8RD92"/>
<dbReference type="GO" id="GO:0035598">
    <property type="term" value="F:tRNA (N(6)-L-threonylcarbamoyladenosine(37)-C(2))-methylthiotransferase activity"/>
    <property type="evidence" value="ECO:0007669"/>
    <property type="project" value="UniProtKB-EC"/>
</dbReference>
<dbReference type="InterPro" id="IPR058240">
    <property type="entry name" value="rSAM_sf"/>
</dbReference>
<dbReference type="PANTHER" id="PTHR11918:SF45">
    <property type="entry name" value="THREONYLCARBAMOYLADENOSINE TRNA METHYLTHIOTRANSFERASE"/>
    <property type="match status" value="1"/>
</dbReference>
<feature type="domain" description="Radical SAM core" evidence="17">
    <location>
        <begin position="139"/>
        <end position="369"/>
    </location>
</feature>
<evidence type="ECO:0000256" key="15">
    <source>
        <dbReference type="ARBA" id="ARBA00069898"/>
    </source>
</evidence>
<evidence type="ECO:0000256" key="14">
    <source>
        <dbReference type="ARBA" id="ARBA00061574"/>
    </source>
</evidence>
<dbReference type="FunFam" id="3.40.50.12160:FF:000004">
    <property type="entry name" value="Threonylcarbamoyladenosine tRNA methylthiotransferase MtaB"/>
    <property type="match status" value="1"/>
</dbReference>
<dbReference type="SFLD" id="SFLDF00295">
    <property type="entry name" value="threonylcarbamoyladenosine_tRN"/>
    <property type="match status" value="1"/>
</dbReference>
<evidence type="ECO:0000256" key="5">
    <source>
        <dbReference type="ARBA" id="ARBA00022490"/>
    </source>
</evidence>
<dbReference type="Proteomes" id="UP000004324">
    <property type="component" value="Unassembled WGS sequence"/>
</dbReference>
<keyword evidence="9" id="KW-0479">Metal-binding</keyword>
<evidence type="ECO:0000256" key="7">
    <source>
        <dbReference type="ARBA" id="ARBA00022691"/>
    </source>
</evidence>
<sequence>MPQVAFTTLGCKVNQFETEIMEGLFKQRGYEMVPFDQVADVYVINTCSVTHLGEKKSRQIIRRAIRLNPKAIVAVAGCYAQVSPQEIEAIEGVKVIVGTQDRQRIVDLVEQAAHCMSPVNIVTNIMKAEYFEDIPLFDAPGRTRAFLKIQEGCTNFCTYCIIPYARGPLRSRPLSSIIQETEKLIAAGFKEIVLTGIHLGAYGRDMEDEITLADVVRAILKIQGLVRLRLGSLESIEISDELIALMKQDDRLCSHLHLPLQAGDATVLKAMNRHYTLGEYQQLIANIRNKVEDIAISTDIIVGFPGETPEMFNNALAFVEKMNFSRMHIFPYSRRSGTPAAEYSGQIPEEEKRRRVQIMQELAEKKADEFLQSFLNRQFTVLFEMESQKSENIIDGLTGNYIRVYTSGNQNMQGKSFQVILEKPYRDGVWGKIVD</sequence>
<comment type="function">
    <text evidence="2">Catalyzes the methylthiolation of N6-threonylcarbamoyladenosine (t(6)A), leading to the formation of 2-methylthio-N6-threonylcarbamoyladenosine (ms(2)t(6)A) at position 37 in tRNAs that read codons beginning with adenine.</text>
</comment>
<evidence type="ECO:0000313" key="18">
    <source>
        <dbReference type="EMBL" id="EIW17203.1"/>
    </source>
</evidence>
<feature type="domain" description="MTTase N-terminal" evidence="16">
    <location>
        <begin position="2"/>
        <end position="114"/>
    </location>
</feature>
<dbReference type="InterPro" id="IPR020612">
    <property type="entry name" value="Methylthiotransferase_CS"/>
</dbReference>
<dbReference type="NCBIfam" id="TIGR00089">
    <property type="entry name" value="MiaB/RimO family radical SAM methylthiotransferase"/>
    <property type="match status" value="1"/>
</dbReference>
<evidence type="ECO:0000256" key="9">
    <source>
        <dbReference type="ARBA" id="ARBA00022723"/>
    </source>
</evidence>
<proteinExistence type="inferred from homology"/>
<dbReference type="InterPro" id="IPR038135">
    <property type="entry name" value="Methylthiotransferase_N_sf"/>
</dbReference>
<dbReference type="PATRIC" id="fig|1149862.3.peg.3527"/>
<comment type="caution">
    <text evidence="18">The sequence shown here is derived from an EMBL/GenBank/DDBJ whole genome shotgun (WGS) entry which is preliminary data.</text>
</comment>
<dbReference type="InterPro" id="IPR006638">
    <property type="entry name" value="Elp3/MiaA/NifB-like_rSAM"/>
</dbReference>
<dbReference type="EMBL" id="AKVJ01000031">
    <property type="protein sequence ID" value="EIW17203.1"/>
    <property type="molecule type" value="Genomic_DNA"/>
</dbReference>
<protein>
    <recommendedName>
        <fullName evidence="15">Threonylcarbamoyladenosine tRNA methylthiotransferase MtaB</fullName>
        <ecNumber evidence="3">2.8.4.5</ecNumber>
    </recommendedName>
    <alternativeName>
        <fullName evidence="12">tRNA-t(6)A37 methylthiotransferase</fullName>
    </alternativeName>
</protein>